<keyword evidence="9 17" id="KW-1133">Transmembrane helix</keyword>
<dbReference type="NCBIfam" id="TIGR02847">
    <property type="entry name" value="CyoD"/>
    <property type="match status" value="1"/>
</dbReference>
<keyword evidence="5" id="KW-0813">Transport</keyword>
<evidence type="ECO:0000256" key="6">
    <source>
        <dbReference type="ARBA" id="ARBA00022475"/>
    </source>
</evidence>
<dbReference type="PANTHER" id="PTHR36835:SF1">
    <property type="entry name" value="CYTOCHROME BO(3) UBIQUINOL OXIDASE SUBUNIT 4"/>
    <property type="match status" value="1"/>
</dbReference>
<comment type="similarity">
    <text evidence="2">Belongs to the cytochrome c oxidase bacterial subunit 4 family.</text>
</comment>
<evidence type="ECO:0000256" key="8">
    <source>
        <dbReference type="ARBA" id="ARBA00022982"/>
    </source>
</evidence>
<evidence type="ECO:0000256" key="4">
    <source>
        <dbReference type="ARBA" id="ARBA00014689"/>
    </source>
</evidence>
<comment type="subunit">
    <text evidence="3">Heterooctamer of two A chains, two B chains, two C chains and two D chains.</text>
</comment>
<evidence type="ECO:0000256" key="14">
    <source>
        <dbReference type="ARBA" id="ARBA00030211"/>
    </source>
</evidence>
<dbReference type="RefSeq" id="WP_227388370.1">
    <property type="nucleotide sequence ID" value="NZ_JBHSCJ010000003.1"/>
</dbReference>
<gene>
    <name evidence="18" type="primary">cyoD</name>
    <name evidence="18" type="ORF">GEV37_01335</name>
</gene>
<evidence type="ECO:0000256" key="10">
    <source>
        <dbReference type="ARBA" id="ARBA00023002"/>
    </source>
</evidence>
<keyword evidence="6" id="KW-1003">Cell membrane</keyword>
<evidence type="ECO:0000256" key="2">
    <source>
        <dbReference type="ARBA" id="ARBA00008079"/>
    </source>
</evidence>
<dbReference type="Proteomes" id="UP001319882">
    <property type="component" value="Unassembled WGS sequence"/>
</dbReference>
<keyword evidence="7 17" id="KW-0812">Transmembrane</keyword>
<evidence type="ECO:0000256" key="5">
    <source>
        <dbReference type="ARBA" id="ARBA00022448"/>
    </source>
</evidence>
<keyword evidence="11 17" id="KW-0472">Membrane</keyword>
<reference evidence="18 19" key="1">
    <citation type="journal article" date="2021" name="Sci. Rep.">
        <title>Genome analysis of a halophilic bacterium Halomonas malpeensis YU-PRIM-29(T) reveals its exopolysaccharide and pigment producing capabilities.</title>
        <authorList>
            <person name="Athmika"/>
            <person name="Ghate S.D."/>
            <person name="Arun A.B."/>
            <person name="Rao S.S."/>
            <person name="Kumar S.T.A."/>
            <person name="Kandiyil M.K."/>
            <person name="Saptami K."/>
            <person name="Rekha P.D."/>
        </authorList>
    </citation>
    <scope>NUCLEOTIDE SEQUENCE [LARGE SCALE GENOMIC DNA]</scope>
    <source>
        <strain evidence="19">prim 29</strain>
    </source>
</reference>
<keyword evidence="8" id="KW-0249">Electron transport</keyword>
<dbReference type="InterPro" id="IPR005171">
    <property type="entry name" value="Cyt_c_oxidase_su4_prok"/>
</dbReference>
<evidence type="ECO:0000256" key="1">
    <source>
        <dbReference type="ARBA" id="ARBA00004651"/>
    </source>
</evidence>
<evidence type="ECO:0000256" key="9">
    <source>
        <dbReference type="ARBA" id="ARBA00022989"/>
    </source>
</evidence>
<name>A0ABS8DNA6_9GAMM</name>
<dbReference type="InterPro" id="IPR050968">
    <property type="entry name" value="Cytochrome_c_oxidase_bac_sub4"/>
</dbReference>
<accession>A0ABS8DNA6</accession>
<evidence type="ECO:0000313" key="18">
    <source>
        <dbReference type="EMBL" id="MCB8887772.1"/>
    </source>
</evidence>
<feature type="transmembrane region" description="Helical" evidence="17">
    <location>
        <begin position="45"/>
        <end position="66"/>
    </location>
</feature>
<keyword evidence="10" id="KW-0560">Oxidoreductase</keyword>
<dbReference type="PANTHER" id="PTHR36835">
    <property type="entry name" value="CYTOCHROME BO(3) UBIQUINOL OXIDASE SUBUNIT 4"/>
    <property type="match status" value="1"/>
</dbReference>
<comment type="caution">
    <text evidence="18">The sequence shown here is derived from an EMBL/GenBank/DDBJ whole genome shotgun (WGS) entry which is preliminary data.</text>
</comment>
<dbReference type="InterPro" id="IPR014210">
    <property type="entry name" value="Cyt_o_ubiqinol_oxidase_su4"/>
</dbReference>
<evidence type="ECO:0000256" key="3">
    <source>
        <dbReference type="ARBA" id="ARBA00011700"/>
    </source>
</evidence>
<sequence>MSSASIEPASAHGSTKSYVLGLVLSLVLTIIPFGAVMMGAFSTPVTVWIIVITAVLQMLVQLVMFMHLNTKADEGWNMMSFVFTVSILALVVGGSLWIMHHLHINMMIG</sequence>
<evidence type="ECO:0000256" key="7">
    <source>
        <dbReference type="ARBA" id="ARBA00022692"/>
    </source>
</evidence>
<evidence type="ECO:0000256" key="12">
    <source>
        <dbReference type="ARBA" id="ARBA00025694"/>
    </source>
</evidence>
<evidence type="ECO:0000313" key="19">
    <source>
        <dbReference type="Proteomes" id="UP001319882"/>
    </source>
</evidence>
<proteinExistence type="inferred from homology"/>
<feature type="transmembrane region" description="Helical" evidence="17">
    <location>
        <begin position="18"/>
        <end position="38"/>
    </location>
</feature>
<feature type="transmembrane region" description="Helical" evidence="17">
    <location>
        <begin position="78"/>
        <end position="99"/>
    </location>
</feature>
<keyword evidence="19" id="KW-1185">Reference proteome</keyword>
<protein>
    <recommendedName>
        <fullName evidence="4">Cytochrome bo(3) ubiquinol oxidase subunit 4</fullName>
    </recommendedName>
    <alternativeName>
        <fullName evidence="16">Cytochrome o ubiquinol oxidase subunit 4</fullName>
    </alternativeName>
    <alternativeName>
        <fullName evidence="13">Oxidase bo(3) subunit 4</fullName>
    </alternativeName>
    <alternativeName>
        <fullName evidence="14">Ubiquinol oxidase polypeptide IV</fullName>
    </alternativeName>
    <alternativeName>
        <fullName evidence="15">Ubiquinol oxidase subunit 4</fullName>
    </alternativeName>
</protein>
<comment type="subcellular location">
    <subcellularLocation>
        <location evidence="1">Cell membrane</location>
        <topology evidence="1">Multi-pass membrane protein</topology>
    </subcellularLocation>
</comment>
<evidence type="ECO:0000256" key="11">
    <source>
        <dbReference type="ARBA" id="ARBA00023136"/>
    </source>
</evidence>
<evidence type="ECO:0000256" key="17">
    <source>
        <dbReference type="SAM" id="Phobius"/>
    </source>
</evidence>
<evidence type="ECO:0000256" key="16">
    <source>
        <dbReference type="ARBA" id="ARBA00032185"/>
    </source>
</evidence>
<dbReference type="EMBL" id="WHVL01000001">
    <property type="protein sequence ID" value="MCB8887772.1"/>
    <property type="molecule type" value="Genomic_DNA"/>
</dbReference>
<evidence type="ECO:0000256" key="15">
    <source>
        <dbReference type="ARBA" id="ARBA00031887"/>
    </source>
</evidence>
<organism evidence="18 19">
    <name type="scientific">Vreelandella malpeensis</name>
    <dbReference type="NCBI Taxonomy" id="1172368"/>
    <lineage>
        <taxon>Bacteria</taxon>
        <taxon>Pseudomonadati</taxon>
        <taxon>Pseudomonadota</taxon>
        <taxon>Gammaproteobacteria</taxon>
        <taxon>Oceanospirillales</taxon>
        <taxon>Halomonadaceae</taxon>
        <taxon>Vreelandella</taxon>
    </lineage>
</organism>
<comment type="function">
    <text evidence="12">Cytochrome bo(3) ubiquinol terminal oxidase is the component of the aerobic respiratory chain of E.coli that predominates when cells are grown at high aeration. Has proton pump activity across the membrane in addition to electron transfer, pumping 2 protons/electron.</text>
</comment>
<dbReference type="Pfam" id="PF03626">
    <property type="entry name" value="COX4_pro"/>
    <property type="match status" value="1"/>
</dbReference>
<evidence type="ECO:0000256" key="13">
    <source>
        <dbReference type="ARBA" id="ARBA00030071"/>
    </source>
</evidence>